<evidence type="ECO:0000313" key="1">
    <source>
        <dbReference type="EMBL" id="KAF1749985.1"/>
    </source>
</evidence>
<dbReference type="EMBL" id="WUAV01000005">
    <property type="protein sequence ID" value="KAF1749985.1"/>
    <property type="molecule type" value="Genomic_DNA"/>
</dbReference>
<proteinExistence type="predicted"/>
<dbReference type="EMBL" id="NMWX01000007">
    <property type="protein sequence ID" value="OZF96232.1"/>
    <property type="molecule type" value="Genomic_DNA"/>
</dbReference>
<dbReference type="Proteomes" id="UP000483820">
    <property type="component" value="Chromosome V"/>
</dbReference>
<evidence type="ECO:0000313" key="2">
    <source>
        <dbReference type="EMBL" id="OZF96232.1"/>
    </source>
</evidence>
<reference evidence="2" key="2">
    <citation type="submission" date="2017-08" db="EMBL/GenBank/DDBJ databases">
        <authorList>
            <person name="de Groot N.N."/>
        </authorList>
    </citation>
    <scope>NUCLEOTIDE SEQUENCE [LARGE SCALE GENOMIC DNA]</scope>
    <source>
        <strain evidence="2">PX439</strain>
    </source>
</reference>
<sequence>MIFEVPIDHFPASSQQVSKTREHKPLRLSTVSLHSKEVNAAVAPLSPSVRRSQFNFSAEVQKSALPKVRASIPPLKRALTSPALPVQHLNLNLARKASNPSSQTSRNNSVSDLLRSDLFKLPSRLLSTAVSLHQLA</sequence>
<reference evidence="1 4" key="3">
    <citation type="submission" date="2019-12" db="EMBL/GenBank/DDBJ databases">
        <title>Chromosome-level assembly of the Caenorhabditis remanei genome.</title>
        <authorList>
            <person name="Teterina A.A."/>
            <person name="Willis J.H."/>
            <person name="Phillips P.C."/>
        </authorList>
    </citation>
    <scope>NUCLEOTIDE SEQUENCE [LARGE SCALE GENOMIC DNA]</scope>
    <source>
        <strain evidence="1 4">PX506</strain>
        <tissue evidence="1">Whole organism</tissue>
    </source>
</reference>
<dbReference type="AlphaFoldDB" id="A0A261AEH2"/>
<dbReference type="Proteomes" id="UP000216624">
    <property type="component" value="Unassembled WGS sequence"/>
</dbReference>
<feature type="non-terminal residue" evidence="2">
    <location>
        <position position="1"/>
    </location>
</feature>
<gene>
    <name evidence="2" type="ORF">FL82_09202</name>
    <name evidence="1" type="ORF">GCK72_016530</name>
</gene>
<keyword evidence="3" id="KW-1185">Reference proteome</keyword>
<name>A0A261AEH2_CAERE</name>
<comment type="caution">
    <text evidence="2">The sequence shown here is derived from an EMBL/GenBank/DDBJ whole genome shotgun (WGS) entry which is preliminary data.</text>
</comment>
<reference evidence="3" key="1">
    <citation type="submission" date="2017-08" db="EMBL/GenBank/DDBJ databases">
        <authorList>
            <person name="Fierst J.L."/>
        </authorList>
    </citation>
    <scope>NUCLEOTIDE SEQUENCE [LARGE SCALE GENOMIC DNA]</scope>
    <source>
        <strain evidence="3">PX439</strain>
    </source>
</reference>
<evidence type="ECO:0000313" key="4">
    <source>
        <dbReference type="Proteomes" id="UP000483820"/>
    </source>
</evidence>
<accession>A0A261AEH2</accession>
<organism evidence="2 3">
    <name type="scientific">Caenorhabditis remanei</name>
    <name type="common">Caenorhabditis vulgaris</name>
    <dbReference type="NCBI Taxonomy" id="31234"/>
    <lineage>
        <taxon>Eukaryota</taxon>
        <taxon>Metazoa</taxon>
        <taxon>Ecdysozoa</taxon>
        <taxon>Nematoda</taxon>
        <taxon>Chromadorea</taxon>
        <taxon>Rhabditida</taxon>
        <taxon>Rhabditina</taxon>
        <taxon>Rhabditomorpha</taxon>
        <taxon>Rhabditoidea</taxon>
        <taxon>Rhabditidae</taxon>
        <taxon>Peloderinae</taxon>
        <taxon>Caenorhabditis</taxon>
    </lineage>
</organism>
<evidence type="ECO:0000313" key="3">
    <source>
        <dbReference type="Proteomes" id="UP000216624"/>
    </source>
</evidence>
<protein>
    <submittedName>
        <fullName evidence="2">Uncharacterized protein</fullName>
    </submittedName>
</protein>